<gene>
    <name evidence="1" type="ORF">FOL47_007370</name>
</gene>
<comment type="caution">
    <text evidence="1">The sequence shown here is derived from an EMBL/GenBank/DDBJ whole genome shotgun (WGS) entry which is preliminary data.</text>
</comment>
<reference evidence="1 2" key="1">
    <citation type="submission" date="2020-04" db="EMBL/GenBank/DDBJ databases">
        <title>Perkinsus chesapeaki whole genome sequence.</title>
        <authorList>
            <person name="Bogema D.R."/>
        </authorList>
    </citation>
    <scope>NUCLEOTIDE SEQUENCE [LARGE SCALE GENOMIC DNA]</scope>
    <source>
        <strain evidence="1">ATCC PRA-425</strain>
    </source>
</reference>
<name>A0A7J6LL26_PERCH</name>
<accession>A0A7J6LL26</accession>
<dbReference type="AlphaFoldDB" id="A0A7J6LL26"/>
<dbReference type="Proteomes" id="UP000591131">
    <property type="component" value="Unassembled WGS sequence"/>
</dbReference>
<dbReference type="EMBL" id="JAAPAO010000432">
    <property type="protein sequence ID" value="KAF4659974.1"/>
    <property type="molecule type" value="Genomic_DNA"/>
</dbReference>
<organism evidence="1 2">
    <name type="scientific">Perkinsus chesapeaki</name>
    <name type="common">Clam parasite</name>
    <name type="synonym">Perkinsus andrewsi</name>
    <dbReference type="NCBI Taxonomy" id="330153"/>
    <lineage>
        <taxon>Eukaryota</taxon>
        <taxon>Sar</taxon>
        <taxon>Alveolata</taxon>
        <taxon>Perkinsozoa</taxon>
        <taxon>Perkinsea</taxon>
        <taxon>Perkinsida</taxon>
        <taxon>Perkinsidae</taxon>
        <taxon>Perkinsus</taxon>
    </lineage>
</organism>
<evidence type="ECO:0000313" key="1">
    <source>
        <dbReference type="EMBL" id="KAF4659974.1"/>
    </source>
</evidence>
<sequence length="149" mass="16580">MVSDNPDASRGNKIISLDDNANLCKTCKYVQGDFGYTAEPYAGLWTKHWKLLEPYVDRCLWVPREVDALKWVDLSGRKLAKQEADNGVEVLVAEVPQTKLDVDPHIEKEVNEIMHHYTIPNDKSMSLLVSFSGTDLPGGAGMVTCSAKE</sequence>
<protein>
    <submittedName>
        <fullName evidence="1">Uncharacterized protein</fullName>
    </submittedName>
</protein>
<keyword evidence="2" id="KW-1185">Reference proteome</keyword>
<proteinExistence type="predicted"/>
<evidence type="ECO:0000313" key="2">
    <source>
        <dbReference type="Proteomes" id="UP000591131"/>
    </source>
</evidence>